<comment type="caution">
    <text evidence="2">The sequence shown here is derived from an EMBL/GenBank/DDBJ whole genome shotgun (WGS) entry which is preliminary data.</text>
</comment>
<sequence length="488" mass="54242">MQRRLLLKLWRTTLPRDLSRRFFSGLPSVEHVNIPAASTGNVVVSLHNISGYGPNSPLVIWIPPFSYYDGYDPTALGLPRWLERYPTAVLNYRWPGLYSDPPSPTLGQGQAGDGQTEPPSTPVHWPNPLHDLLFGYSWIVKTLSPPDFGRRDIYVYGSYLGASLGASLALTETHPHRPMGIRGFIAYNGIYNWTTFLPDHPIHKVKPKPNKGRGNLLSLGSIIDTPNFKSTDPPEDNTFNLLKQQAPALFGDSPANLFDPFASASLFFHNPGLLVPPDFTTKTTPASLLPTEWALAINTLAANSATTTHTRPPLYDDETCPAYDDDDNVSSLDGDDTAYHHSQNNKILTTHDAAISLLPKVPRRGALVFPPRASTLRIPDTLLLHHDPPRAPRSGRRLARKEKNNFRTQAEELAGLMRRSVEKLELKERGKWDADYEDPGLREEDAKRRVNVGEAVGNGEEDNREFGLGLGEAGQEVAAEWLRERMDG</sequence>
<dbReference type="SUPFAM" id="SSF53474">
    <property type="entry name" value="alpha/beta-Hydrolases"/>
    <property type="match status" value="1"/>
</dbReference>
<reference evidence="2" key="2">
    <citation type="submission" date="2023-06" db="EMBL/GenBank/DDBJ databases">
        <authorList>
            <consortium name="Lawrence Berkeley National Laboratory"/>
            <person name="Haridas S."/>
            <person name="Hensen N."/>
            <person name="Bonometti L."/>
            <person name="Westerberg I."/>
            <person name="Brannstrom I.O."/>
            <person name="Guillou S."/>
            <person name="Cros-Aarteil S."/>
            <person name="Calhoun S."/>
            <person name="Kuo A."/>
            <person name="Mondo S."/>
            <person name="Pangilinan J."/>
            <person name="Riley R."/>
            <person name="Labutti K."/>
            <person name="Andreopoulos B."/>
            <person name="Lipzen A."/>
            <person name="Chen C."/>
            <person name="Yanf M."/>
            <person name="Daum C."/>
            <person name="Ng V."/>
            <person name="Clum A."/>
            <person name="Steindorff A."/>
            <person name="Ohm R."/>
            <person name="Martin F."/>
            <person name="Silar P."/>
            <person name="Natvig D."/>
            <person name="Lalanne C."/>
            <person name="Gautier V."/>
            <person name="Ament-Velasquez S.L."/>
            <person name="Kruys A."/>
            <person name="Hutchinson M.I."/>
            <person name="Powell A.J."/>
            <person name="Barry K."/>
            <person name="Miller A.N."/>
            <person name="Grigoriev I.V."/>
            <person name="Debuchy R."/>
            <person name="Gladieux P."/>
            <person name="Thoren M.H."/>
            <person name="Johannesson H."/>
        </authorList>
    </citation>
    <scope>NUCLEOTIDE SEQUENCE</scope>
    <source>
        <strain evidence="2">CBS 955.72</strain>
    </source>
</reference>
<dbReference type="Gene3D" id="3.40.50.1820">
    <property type="entry name" value="alpha/beta hydrolase"/>
    <property type="match status" value="1"/>
</dbReference>
<dbReference type="Proteomes" id="UP001275084">
    <property type="component" value="Unassembled WGS sequence"/>
</dbReference>
<organism evidence="2 3">
    <name type="scientific">Lasiosphaeria hispida</name>
    <dbReference type="NCBI Taxonomy" id="260671"/>
    <lineage>
        <taxon>Eukaryota</taxon>
        <taxon>Fungi</taxon>
        <taxon>Dikarya</taxon>
        <taxon>Ascomycota</taxon>
        <taxon>Pezizomycotina</taxon>
        <taxon>Sordariomycetes</taxon>
        <taxon>Sordariomycetidae</taxon>
        <taxon>Sordariales</taxon>
        <taxon>Lasiosphaeriaceae</taxon>
        <taxon>Lasiosphaeria</taxon>
    </lineage>
</organism>
<proteinExistence type="predicted"/>
<keyword evidence="3" id="KW-1185">Reference proteome</keyword>
<protein>
    <recommendedName>
        <fullName evidence="4">Alpha/beta-hydrolase</fullName>
    </recommendedName>
</protein>
<feature type="region of interest" description="Disordered" evidence="1">
    <location>
        <begin position="103"/>
        <end position="122"/>
    </location>
</feature>
<dbReference type="InterPro" id="IPR029058">
    <property type="entry name" value="AB_hydrolase_fold"/>
</dbReference>
<evidence type="ECO:0000313" key="2">
    <source>
        <dbReference type="EMBL" id="KAK3349371.1"/>
    </source>
</evidence>
<evidence type="ECO:0000313" key="3">
    <source>
        <dbReference type="Proteomes" id="UP001275084"/>
    </source>
</evidence>
<dbReference type="EMBL" id="JAUIQD010000005">
    <property type="protein sequence ID" value="KAK3349371.1"/>
    <property type="molecule type" value="Genomic_DNA"/>
</dbReference>
<reference evidence="2" key="1">
    <citation type="journal article" date="2023" name="Mol. Phylogenet. Evol.">
        <title>Genome-scale phylogeny and comparative genomics of the fungal order Sordariales.</title>
        <authorList>
            <person name="Hensen N."/>
            <person name="Bonometti L."/>
            <person name="Westerberg I."/>
            <person name="Brannstrom I.O."/>
            <person name="Guillou S."/>
            <person name="Cros-Aarteil S."/>
            <person name="Calhoun S."/>
            <person name="Haridas S."/>
            <person name="Kuo A."/>
            <person name="Mondo S."/>
            <person name="Pangilinan J."/>
            <person name="Riley R."/>
            <person name="LaButti K."/>
            <person name="Andreopoulos B."/>
            <person name="Lipzen A."/>
            <person name="Chen C."/>
            <person name="Yan M."/>
            <person name="Daum C."/>
            <person name="Ng V."/>
            <person name="Clum A."/>
            <person name="Steindorff A."/>
            <person name="Ohm R.A."/>
            <person name="Martin F."/>
            <person name="Silar P."/>
            <person name="Natvig D.O."/>
            <person name="Lalanne C."/>
            <person name="Gautier V."/>
            <person name="Ament-Velasquez S.L."/>
            <person name="Kruys A."/>
            <person name="Hutchinson M.I."/>
            <person name="Powell A.J."/>
            <person name="Barry K."/>
            <person name="Miller A.N."/>
            <person name="Grigoriev I.V."/>
            <person name="Debuchy R."/>
            <person name="Gladieux P."/>
            <person name="Hiltunen Thoren M."/>
            <person name="Johannesson H."/>
        </authorList>
    </citation>
    <scope>NUCLEOTIDE SEQUENCE</scope>
    <source>
        <strain evidence="2">CBS 955.72</strain>
    </source>
</reference>
<feature type="region of interest" description="Disordered" evidence="1">
    <location>
        <begin position="445"/>
        <end position="467"/>
    </location>
</feature>
<gene>
    <name evidence="2" type="ORF">B0T25DRAFT_240787</name>
</gene>
<evidence type="ECO:0008006" key="4">
    <source>
        <dbReference type="Google" id="ProtNLM"/>
    </source>
</evidence>
<dbReference type="AlphaFoldDB" id="A0AAJ0HEW4"/>
<accession>A0AAJ0HEW4</accession>
<evidence type="ECO:0000256" key="1">
    <source>
        <dbReference type="SAM" id="MobiDB-lite"/>
    </source>
</evidence>
<name>A0AAJ0HEW4_9PEZI</name>